<dbReference type="OrthoDB" id="2243237at2"/>
<gene>
    <name evidence="2" type="ORF">GHI93_03785</name>
</gene>
<sequence length="135" mass="15780">MRFEKSTTYRISADIQYINKDLLIILTGGNVPHIGTVTVNETNKMKTYQFHSHSGRHHKDNVLAEIILKDLNQHFKGNCVILSGVHVDQITKQEIKESFLLVQEIAQDIYHWIDEHQPQSKDPLYYKNNHEINEK</sequence>
<dbReference type="RefSeq" id="WP_153495742.1">
    <property type="nucleotide sequence ID" value="NZ_CAXYUY010000004.1"/>
</dbReference>
<protein>
    <submittedName>
        <fullName evidence="2">Amino acid decarboxylase</fullName>
    </submittedName>
</protein>
<keyword evidence="3" id="KW-1185">Reference proteome</keyword>
<feature type="domain" description="Prenylated flavin chaperone LpdD-like" evidence="1">
    <location>
        <begin position="7"/>
        <end position="113"/>
    </location>
</feature>
<evidence type="ECO:0000313" key="3">
    <source>
        <dbReference type="Proteomes" id="UP000439550"/>
    </source>
</evidence>
<comment type="caution">
    <text evidence="2">The sequence shown here is derived from an EMBL/GenBank/DDBJ whole genome shotgun (WGS) entry which is preliminary data.</text>
</comment>
<dbReference type="Proteomes" id="UP000439550">
    <property type="component" value="Unassembled WGS sequence"/>
</dbReference>
<evidence type="ECO:0000259" key="1">
    <source>
        <dbReference type="Pfam" id="PF21758"/>
    </source>
</evidence>
<name>A0A7X1Z7A5_9LACT</name>
<dbReference type="AlphaFoldDB" id="A0A7X1Z7A5"/>
<evidence type="ECO:0000313" key="2">
    <source>
        <dbReference type="EMBL" id="MQW39073.1"/>
    </source>
</evidence>
<reference evidence="2 3" key="1">
    <citation type="submission" date="2019-10" db="EMBL/GenBank/DDBJ databases">
        <authorList>
            <person name="Dong K."/>
        </authorList>
    </citation>
    <scope>NUCLEOTIDE SEQUENCE [LARGE SCALE GENOMIC DNA]</scope>
    <source>
        <strain evidence="2 3">DSM 28960</strain>
    </source>
</reference>
<organism evidence="2 3">
    <name type="scientific">Lactococcus hircilactis</name>
    <dbReference type="NCBI Taxonomy" id="1494462"/>
    <lineage>
        <taxon>Bacteria</taxon>
        <taxon>Bacillati</taxon>
        <taxon>Bacillota</taxon>
        <taxon>Bacilli</taxon>
        <taxon>Lactobacillales</taxon>
        <taxon>Streptococcaceae</taxon>
        <taxon>Lactococcus</taxon>
    </lineage>
</organism>
<accession>A0A7X1Z7A5</accession>
<dbReference type="EMBL" id="WITJ01000004">
    <property type="protein sequence ID" value="MQW39073.1"/>
    <property type="molecule type" value="Genomic_DNA"/>
</dbReference>
<proteinExistence type="predicted"/>
<dbReference type="InterPro" id="IPR048844">
    <property type="entry name" value="LpdD_chaperone-like"/>
</dbReference>
<dbReference type="Pfam" id="PF21758">
    <property type="entry name" value="PAC_bac"/>
    <property type="match status" value="1"/>
</dbReference>